<dbReference type="InterPro" id="IPR000073">
    <property type="entry name" value="AB_hydrolase_1"/>
</dbReference>
<dbReference type="SUPFAM" id="SSF53474">
    <property type="entry name" value="alpha/beta-Hydrolases"/>
    <property type="match status" value="1"/>
</dbReference>
<gene>
    <name evidence="2" type="ORF">E9531_15250</name>
</gene>
<reference evidence="2 3" key="1">
    <citation type="journal article" date="2015" name="Antonie Van Leeuwenhoek">
        <title>Lampropedia puyangensis sp. nov., isolated from symptomatic bark of Populus ? euramericana canker and emended description of Lampropedia hyalina (Ehrenberg 1832) Lee et al. 2004.</title>
        <authorList>
            <person name="Li Y."/>
            <person name="Wang T."/>
            <person name="Piao C.G."/>
            <person name="Wang L.F."/>
            <person name="Tian G.Z."/>
            <person name="Zhu T.H."/>
            <person name="Guo M.W."/>
        </authorList>
    </citation>
    <scope>NUCLEOTIDE SEQUENCE [LARGE SCALE GENOMIC DNA]</scope>
    <source>
        <strain evidence="2 3">2-bin</strain>
    </source>
</reference>
<proteinExistence type="predicted"/>
<dbReference type="InterPro" id="IPR050266">
    <property type="entry name" value="AB_hydrolase_sf"/>
</dbReference>
<evidence type="ECO:0000313" key="3">
    <source>
        <dbReference type="Proteomes" id="UP000308917"/>
    </source>
</evidence>
<dbReference type="GO" id="GO:0016787">
    <property type="term" value="F:hydrolase activity"/>
    <property type="evidence" value="ECO:0007669"/>
    <property type="project" value="UniProtKB-KW"/>
</dbReference>
<comment type="caution">
    <text evidence="2">The sequence shown here is derived from an EMBL/GenBank/DDBJ whole genome shotgun (WGS) entry which is preliminary data.</text>
</comment>
<dbReference type="Proteomes" id="UP000308917">
    <property type="component" value="Unassembled WGS sequence"/>
</dbReference>
<dbReference type="AlphaFoldDB" id="A0A4S8ESW4"/>
<keyword evidence="2" id="KW-0378">Hydrolase</keyword>
<name>A0A4S8ESW4_9BURK</name>
<protein>
    <submittedName>
        <fullName evidence="2">Alpha/beta hydrolase</fullName>
    </submittedName>
</protein>
<evidence type="ECO:0000313" key="2">
    <source>
        <dbReference type="EMBL" id="THT97969.1"/>
    </source>
</evidence>
<dbReference type="EMBL" id="STFG01000024">
    <property type="protein sequence ID" value="THT97969.1"/>
    <property type="molecule type" value="Genomic_DNA"/>
</dbReference>
<dbReference type="OrthoDB" id="5297561at2"/>
<dbReference type="PRINTS" id="PR00111">
    <property type="entry name" value="ABHYDROLASE"/>
</dbReference>
<dbReference type="Gene3D" id="3.40.50.1820">
    <property type="entry name" value="alpha/beta hydrolase"/>
    <property type="match status" value="1"/>
</dbReference>
<keyword evidence="3" id="KW-1185">Reference proteome</keyword>
<feature type="domain" description="AB hydrolase-1" evidence="1">
    <location>
        <begin position="34"/>
        <end position="267"/>
    </location>
</feature>
<dbReference type="GO" id="GO:0016020">
    <property type="term" value="C:membrane"/>
    <property type="evidence" value="ECO:0007669"/>
    <property type="project" value="TreeGrafter"/>
</dbReference>
<accession>A0A4S8ESW4</accession>
<dbReference type="PANTHER" id="PTHR43798">
    <property type="entry name" value="MONOACYLGLYCEROL LIPASE"/>
    <property type="match status" value="1"/>
</dbReference>
<evidence type="ECO:0000259" key="1">
    <source>
        <dbReference type="Pfam" id="PF00561"/>
    </source>
</evidence>
<dbReference type="PANTHER" id="PTHR43798:SF33">
    <property type="entry name" value="HYDROLASE, PUTATIVE (AFU_ORTHOLOGUE AFUA_2G14860)-RELATED"/>
    <property type="match status" value="1"/>
</dbReference>
<dbReference type="RefSeq" id="WP_136574631.1">
    <property type="nucleotide sequence ID" value="NZ_STFG01000024.1"/>
</dbReference>
<sequence>MAKQTTQTSQRYAIGNNVLYAYTGGTPHRPEQPYLIFIHGVLNDHSVWALQSRYFAHHGWNVLAIDLPGHSKSTGAAPASVEDAASTVETLIAQLPAQNTVSLIGHSFGSLIALEVAARLGHRIGKLALLGTAAPMAVSDVLLDWSLNAPEKALHLVNVFSRHTLAPPPSALGPGTWPYGMGMALGRRVLRSNQQENVFHKGFVACNSYNNGPTSMAAVKAETLILSGTLDQMTPARAARPLVEAAQNAAVALQSQSIHAGHNMMTEAPEATLQVLQSILR</sequence>
<dbReference type="InterPro" id="IPR029058">
    <property type="entry name" value="AB_hydrolase_fold"/>
</dbReference>
<organism evidence="2 3">
    <name type="scientific">Lampropedia puyangensis</name>
    <dbReference type="NCBI Taxonomy" id="1330072"/>
    <lineage>
        <taxon>Bacteria</taxon>
        <taxon>Pseudomonadati</taxon>
        <taxon>Pseudomonadota</taxon>
        <taxon>Betaproteobacteria</taxon>
        <taxon>Burkholderiales</taxon>
        <taxon>Comamonadaceae</taxon>
        <taxon>Lampropedia</taxon>
    </lineage>
</organism>
<dbReference type="Pfam" id="PF00561">
    <property type="entry name" value="Abhydrolase_1"/>
    <property type="match status" value="1"/>
</dbReference>